<dbReference type="InterPro" id="IPR012341">
    <property type="entry name" value="6hp_glycosidase-like_sf"/>
</dbReference>
<dbReference type="Gene3D" id="1.50.10.10">
    <property type="match status" value="1"/>
</dbReference>
<proteinExistence type="predicted"/>
<dbReference type="Pfam" id="PF22422">
    <property type="entry name" value="MGH1-like_GH"/>
    <property type="match status" value="1"/>
</dbReference>
<dbReference type="SUPFAM" id="SSF48208">
    <property type="entry name" value="Six-hairpin glycosidases"/>
    <property type="match status" value="1"/>
</dbReference>
<reference evidence="3 4" key="1">
    <citation type="submission" date="2020-03" db="EMBL/GenBank/DDBJ databases">
        <title>WGS of the type strain of Planosporangium spp.</title>
        <authorList>
            <person name="Thawai C."/>
        </authorList>
    </citation>
    <scope>NUCLEOTIDE SEQUENCE [LARGE SCALE GENOMIC DNA]</scope>
    <source>
        <strain evidence="3 4">TBRC 5610</strain>
    </source>
</reference>
<dbReference type="InterPro" id="IPR032856">
    <property type="entry name" value="GDE_N_bis"/>
</dbReference>
<sequence length="653" mass="73405">MHGDIEPDPDEPTGLFYRDMRHLSRWQARLNGNQLDALSGEAVEYDEAVFFLVEPTGTIYRNPTVSLLRRRHVGDGMREELELTSHSMEPLTLELSILFAADFADIFEIKDRLQKTGRFYRRVGPDEVTLGYERGAFRRETIVRAAGAFFTDESATFRITLQPRQTWRTEVEVGVATAAVRPVVKRAHEPNMPIGLQEWLDAAPRLDTGWDDLRRVYHRSLVDLAALRFYPESVPDSSLPAAGLPWFMALFGRDSLITSYQALPFVPEMCRTTLRALAAQQATEIDDFRDAEPGKILHELRQGELAYFRERPQSPYYGTADATPLFLIVLDEYERWTGDRETVQALEGAARAALGWMERYGDLDGDGFIEYLTRNPETGLRVQCWKDSWNSIVYPDGTIAALPHATCEIQGYAYDARRRMARLARECWGDLALADRLERDADALRKRFHEAFWLPDEGFYALARDGGGQLVPTLASNMGHLLWSGIVPDENVDRVVEHLLGDNLFSGWGVRTVAAGQRAYNPMEYHNGTVWPHDNALITMGLTRYGRYTEAARLAAAMLEAAPYFQFRLPEALVGTDRRATGVPVAYASACSPQAWSSGTPLLLLRSMMGLEPRRDGLGMDAHVPLRCGHVALSGVPGWWGRADVFSLGTVPT</sequence>
<protein>
    <submittedName>
        <fullName evidence="3">Amylo-alpha-1,6-glucosidase</fullName>
    </submittedName>
</protein>
<keyword evidence="4" id="KW-1185">Reference proteome</keyword>
<evidence type="ECO:0000259" key="1">
    <source>
        <dbReference type="Pfam" id="PF14742"/>
    </source>
</evidence>
<gene>
    <name evidence="3" type="ORF">HC031_28485</name>
</gene>
<feature type="domain" description="Mannosylglycerate hydrolase MGH1-like glycoside hydrolase" evidence="2">
    <location>
        <begin position="403"/>
        <end position="561"/>
    </location>
</feature>
<feature type="domain" description="Putative glycogen debranching enzyme N-terminal" evidence="1">
    <location>
        <begin position="2"/>
        <end position="171"/>
    </location>
</feature>
<accession>A0ABX0Y5F0</accession>
<evidence type="ECO:0000313" key="4">
    <source>
        <dbReference type="Proteomes" id="UP000722989"/>
    </source>
</evidence>
<evidence type="ECO:0000313" key="3">
    <source>
        <dbReference type="EMBL" id="NJC73635.1"/>
    </source>
</evidence>
<evidence type="ECO:0000259" key="2">
    <source>
        <dbReference type="Pfam" id="PF22422"/>
    </source>
</evidence>
<name>A0ABX0Y5F0_9ACTN</name>
<dbReference type="Proteomes" id="UP000722989">
    <property type="component" value="Unassembled WGS sequence"/>
</dbReference>
<dbReference type="InterPro" id="IPR054491">
    <property type="entry name" value="MGH1-like_GH"/>
</dbReference>
<dbReference type="EMBL" id="JAATVY010000033">
    <property type="protein sequence ID" value="NJC73635.1"/>
    <property type="molecule type" value="Genomic_DNA"/>
</dbReference>
<comment type="caution">
    <text evidence="3">The sequence shown here is derived from an EMBL/GenBank/DDBJ whole genome shotgun (WGS) entry which is preliminary data.</text>
</comment>
<dbReference type="InterPro" id="IPR008928">
    <property type="entry name" value="6-hairpin_glycosidase_sf"/>
</dbReference>
<dbReference type="Pfam" id="PF14742">
    <property type="entry name" value="GDE_N_bis"/>
    <property type="match status" value="1"/>
</dbReference>
<organism evidence="3 4">
    <name type="scientific">Planosporangium thailandense</name>
    <dbReference type="NCBI Taxonomy" id="765197"/>
    <lineage>
        <taxon>Bacteria</taxon>
        <taxon>Bacillati</taxon>
        <taxon>Actinomycetota</taxon>
        <taxon>Actinomycetes</taxon>
        <taxon>Micromonosporales</taxon>
        <taxon>Micromonosporaceae</taxon>
        <taxon>Planosporangium</taxon>
    </lineage>
</organism>